<comment type="caution">
    <text evidence="2">The sequence shown here is derived from an EMBL/GenBank/DDBJ whole genome shotgun (WGS) entry which is preliminary data.</text>
</comment>
<dbReference type="Proteomes" id="UP000315295">
    <property type="component" value="Unassembled WGS sequence"/>
</dbReference>
<proteinExistence type="predicted"/>
<feature type="region of interest" description="Disordered" evidence="1">
    <location>
        <begin position="215"/>
        <end position="349"/>
    </location>
</feature>
<evidence type="ECO:0000313" key="2">
    <source>
        <dbReference type="EMBL" id="TQE13897.1"/>
    </source>
</evidence>
<evidence type="ECO:0000256" key="1">
    <source>
        <dbReference type="SAM" id="MobiDB-lite"/>
    </source>
</evidence>
<evidence type="ECO:0000313" key="3">
    <source>
        <dbReference type="Proteomes" id="UP000315295"/>
    </source>
</evidence>
<feature type="compositionally biased region" description="Polar residues" evidence="1">
    <location>
        <begin position="265"/>
        <end position="276"/>
    </location>
</feature>
<keyword evidence="3" id="KW-1185">Reference proteome</keyword>
<dbReference type="AlphaFoldDB" id="A0A540NS96"/>
<feature type="compositionally biased region" description="Basic and acidic residues" evidence="1">
    <location>
        <begin position="338"/>
        <end position="349"/>
    </location>
</feature>
<accession>A0A540NS96</accession>
<gene>
    <name evidence="2" type="ORF">C1H46_000528</name>
</gene>
<organism evidence="2 3">
    <name type="scientific">Malus baccata</name>
    <name type="common">Siberian crab apple</name>
    <name type="synonym">Pyrus baccata</name>
    <dbReference type="NCBI Taxonomy" id="106549"/>
    <lineage>
        <taxon>Eukaryota</taxon>
        <taxon>Viridiplantae</taxon>
        <taxon>Streptophyta</taxon>
        <taxon>Embryophyta</taxon>
        <taxon>Tracheophyta</taxon>
        <taxon>Spermatophyta</taxon>
        <taxon>Magnoliopsida</taxon>
        <taxon>eudicotyledons</taxon>
        <taxon>Gunneridae</taxon>
        <taxon>Pentapetalae</taxon>
        <taxon>rosids</taxon>
        <taxon>fabids</taxon>
        <taxon>Rosales</taxon>
        <taxon>Rosaceae</taxon>
        <taxon>Amygdaloideae</taxon>
        <taxon>Maleae</taxon>
        <taxon>Malus</taxon>
    </lineage>
</organism>
<dbReference type="STRING" id="106549.A0A540NS96"/>
<feature type="region of interest" description="Disordered" evidence="1">
    <location>
        <begin position="129"/>
        <end position="160"/>
    </location>
</feature>
<name>A0A540NS96_MALBA</name>
<sequence length="349" mass="39211">MQELAGNLASKKELLTGMRFGIALKMKDSLLSRSSLLMCQMSWHLQNRNNHQLRKQKLPQLRVQQPLLHLKLMLSQKSLKVRMPRLLKMEQHMIKMRTSQQKVLRTVHLPAVLLDDMDQESNKDHYFSGPGEFGLNPIRTGSSQGGGFSQKSRPFTFDDSVPSTPLSAFNSGYSPPRYKDSSEPSFDTFSRFDSFRSTQDTGFFPQPEALRRFDSMHSSGDFDQGNGFPTFDDIPDPFGSSAPFRSSLDSQTPRRDSDPFGSSGPFRTSLDSQTPRSESDFFGSSAAPFRTSFDSQTSRGDSDAFGSSPFRTSFDGQTPRRDSDPFGSSGPFRTSLETPRKDSDHWSAF</sequence>
<protein>
    <submittedName>
        <fullName evidence="2">Uncharacterized protein</fullName>
    </submittedName>
</protein>
<reference evidence="2 3" key="1">
    <citation type="journal article" date="2019" name="G3 (Bethesda)">
        <title>Sequencing of a Wild Apple (Malus baccata) Genome Unravels the Differences Between Cultivated and Wild Apple Species Regarding Disease Resistance and Cold Tolerance.</title>
        <authorList>
            <person name="Chen X."/>
        </authorList>
    </citation>
    <scope>NUCLEOTIDE SEQUENCE [LARGE SCALE GENOMIC DNA]</scope>
    <source>
        <strain evidence="3">cv. Shandingzi</strain>
        <tissue evidence="2">Leaves</tissue>
    </source>
</reference>
<dbReference type="EMBL" id="VIEB01000008">
    <property type="protein sequence ID" value="TQE13897.1"/>
    <property type="molecule type" value="Genomic_DNA"/>
</dbReference>